<evidence type="ECO:0000256" key="2">
    <source>
        <dbReference type="SAM" id="Coils"/>
    </source>
</evidence>
<sequence>EEAKVRSDLRALFDSGFQVCKMQSSTNSTDDRRDTNEVEEYSSDLSEFEEIRSLNNYLDSDNTEILDSHTPELQSTSQVETKSSTTPKVQMLTSSTNAFVSKTPARKKGQGTSDGKAGSTDNGRRRRRRLFRRKTVDEFLSYPTESINGQGEAGWVEEDQAEVQESDTDNGLTVSKDRPVPKTSFSLETSDTALIKELEGIHVGEKRHTEQLNELIKAGPVIMNNVGKNTSASFLERTNGVNMSQMQVLLALEEACSLRSPKISKLVDKLCERQSQLILYANLTPNILQILKSKKEQSKSALTLQSQIDLVQVPTTWIPQTIETIKRLKKAIPDNCPEKMRLILAEEELFTISNNLNEFATKLVVRKEPIKTSLVVELKSSSTGERKLRTLFLFDDLLVSAHQRVIVFRKHFTEADGDKPADASEILLDSETMSTFSEKSDPVSLQMRTRSISRYEVKWFLPLDQLDSLRTDGLAFDDEALRERLICIENLKSKIKDVRAELEEERRNADKESKRQKFKAPKIHRLRSTLYGLQAELVLQAPRLPLFLNSTDGRTFCLLMTSERERMEWKKLITQAKQSKDPNKVLEKQPVSKKMSTLKSLTSQLPSFRQSPKPKDPVTRFTNSEVTSLVNHCKTVVPLNRLGKIIISGSALSGILQVTIHEVTGLDDIASYFIAVEVDCFGMLEPVAKTRPITGTCSPCWNQTFLIELESSQSASFTLYRQSTVIAQLELPLDLDQLVQYSETEHTVRTFESPPKTIKMKLSLSFTEQTRAFVQHPSMENSDIFGLSLAEVIRKDQLRSERLQKVASALRAEKITGMDDALAPSGVCVPIIVSTCAEEIERRGLTEEGIYRISGSLSSVNYLKDQFNRDVDTAVKQLADYDVNVLTSLLKAFFRGLPEPLIKSNEFVAFVNALEIADDGERIRMLNRTLASLPKPRRDTFQYLLCHLVRVSEHESSNKMSLSNLALIWAMTLFQPPTGVSEAERAFMMPNMTSIASMGAIQTRLLHELLKSTAEGTFSLDSTDF</sequence>
<dbReference type="Gene3D" id="2.60.40.150">
    <property type="entry name" value="C2 domain"/>
    <property type="match status" value="1"/>
</dbReference>
<dbReference type="PANTHER" id="PTHR23182">
    <property type="entry name" value="BREAKPOINT CLUSTER REGION PROTEIN BCR"/>
    <property type="match status" value="1"/>
</dbReference>
<accession>A0A0X3Q340</accession>
<dbReference type="GO" id="GO:0005096">
    <property type="term" value="F:GTPase activator activity"/>
    <property type="evidence" value="ECO:0007669"/>
    <property type="project" value="InterPro"/>
</dbReference>
<dbReference type="SMART" id="SM00324">
    <property type="entry name" value="RhoGAP"/>
    <property type="match status" value="1"/>
</dbReference>
<feature type="region of interest" description="Disordered" evidence="3">
    <location>
        <begin position="69"/>
        <end position="130"/>
    </location>
</feature>
<protein>
    <recommendedName>
        <fullName evidence="4">Rho-GAP domain-containing protein</fullName>
    </recommendedName>
</protein>
<dbReference type="AlphaFoldDB" id="A0A0X3Q340"/>
<dbReference type="InterPro" id="IPR037769">
    <property type="entry name" value="Abr/Bcr"/>
</dbReference>
<organism evidence="5">
    <name type="scientific">Schistocephalus solidus</name>
    <name type="common">Tapeworm</name>
    <dbReference type="NCBI Taxonomy" id="70667"/>
    <lineage>
        <taxon>Eukaryota</taxon>
        <taxon>Metazoa</taxon>
        <taxon>Spiralia</taxon>
        <taxon>Lophotrochozoa</taxon>
        <taxon>Platyhelminthes</taxon>
        <taxon>Cestoda</taxon>
        <taxon>Eucestoda</taxon>
        <taxon>Diphyllobothriidea</taxon>
        <taxon>Diphyllobothriidae</taxon>
        <taxon>Schistocephalus</taxon>
    </lineage>
</organism>
<dbReference type="InterPro" id="IPR035892">
    <property type="entry name" value="C2_domain_sf"/>
</dbReference>
<evidence type="ECO:0000256" key="1">
    <source>
        <dbReference type="ARBA" id="ARBA00022658"/>
    </source>
</evidence>
<feature type="domain" description="Rho-GAP" evidence="4">
    <location>
        <begin position="816"/>
        <end position="1018"/>
    </location>
</feature>
<dbReference type="SUPFAM" id="SSF49562">
    <property type="entry name" value="C2 domain (Calcium/lipid-binding domain, CaLB)"/>
    <property type="match status" value="1"/>
</dbReference>
<dbReference type="Pfam" id="PF00620">
    <property type="entry name" value="RhoGAP"/>
    <property type="match status" value="1"/>
</dbReference>
<dbReference type="InterPro" id="IPR008936">
    <property type="entry name" value="Rho_GTPase_activation_prot"/>
</dbReference>
<name>A0A0X3Q340_SCHSO</name>
<feature type="compositionally biased region" description="Acidic residues" evidence="3">
    <location>
        <begin position="37"/>
        <end position="46"/>
    </location>
</feature>
<keyword evidence="1" id="KW-0344">Guanine-nucleotide releasing factor</keyword>
<dbReference type="CDD" id="cd00159">
    <property type="entry name" value="RhoGAP"/>
    <property type="match status" value="1"/>
</dbReference>
<proteinExistence type="predicted"/>
<feature type="non-terminal residue" evidence="5">
    <location>
        <position position="1"/>
    </location>
</feature>
<gene>
    <name evidence="5" type="ORF">TR97798</name>
</gene>
<dbReference type="GO" id="GO:0005085">
    <property type="term" value="F:guanyl-nucleotide exchange factor activity"/>
    <property type="evidence" value="ECO:0007669"/>
    <property type="project" value="UniProtKB-KW"/>
</dbReference>
<dbReference type="SUPFAM" id="SSF48350">
    <property type="entry name" value="GTPase activation domain, GAP"/>
    <property type="match status" value="1"/>
</dbReference>
<feature type="region of interest" description="Disordered" evidence="3">
    <location>
        <begin position="142"/>
        <end position="184"/>
    </location>
</feature>
<evidence type="ECO:0000256" key="3">
    <source>
        <dbReference type="SAM" id="MobiDB-lite"/>
    </source>
</evidence>
<dbReference type="PANTHER" id="PTHR23182:SF6">
    <property type="entry name" value="ACTIVE BREAKPOINT CLUSTER REGION-RELATED PROTEIN-LIKE"/>
    <property type="match status" value="1"/>
</dbReference>
<evidence type="ECO:0000259" key="4">
    <source>
        <dbReference type="PROSITE" id="PS50238"/>
    </source>
</evidence>
<evidence type="ECO:0000313" key="5">
    <source>
        <dbReference type="EMBL" id="JAP58449.1"/>
    </source>
</evidence>
<dbReference type="Gene3D" id="1.10.555.10">
    <property type="entry name" value="Rho GTPase activation protein"/>
    <property type="match status" value="1"/>
</dbReference>
<dbReference type="GO" id="GO:0007165">
    <property type="term" value="P:signal transduction"/>
    <property type="evidence" value="ECO:0007669"/>
    <property type="project" value="InterPro"/>
</dbReference>
<feature type="coiled-coil region" evidence="2">
    <location>
        <begin position="485"/>
        <end position="519"/>
    </location>
</feature>
<reference evidence="5" key="1">
    <citation type="submission" date="2016-01" db="EMBL/GenBank/DDBJ databases">
        <title>Reference transcriptome for the parasite Schistocephalus solidus: insights into the molecular evolution of parasitism.</title>
        <authorList>
            <person name="Hebert F.O."/>
            <person name="Grambauer S."/>
            <person name="Barber I."/>
            <person name="Landry C.R."/>
            <person name="Aubin-Horth N."/>
        </authorList>
    </citation>
    <scope>NUCLEOTIDE SEQUENCE</scope>
</reference>
<dbReference type="SMART" id="SM00239">
    <property type="entry name" value="C2"/>
    <property type="match status" value="1"/>
</dbReference>
<dbReference type="PROSITE" id="PS50238">
    <property type="entry name" value="RHOGAP"/>
    <property type="match status" value="1"/>
</dbReference>
<dbReference type="InterPro" id="IPR000008">
    <property type="entry name" value="C2_dom"/>
</dbReference>
<dbReference type="GO" id="GO:0016020">
    <property type="term" value="C:membrane"/>
    <property type="evidence" value="ECO:0007669"/>
    <property type="project" value="TreeGrafter"/>
</dbReference>
<feature type="compositionally biased region" description="Polar residues" evidence="3">
    <location>
        <begin position="69"/>
        <end position="100"/>
    </location>
</feature>
<dbReference type="InterPro" id="IPR000198">
    <property type="entry name" value="RhoGAP_dom"/>
</dbReference>
<feature type="region of interest" description="Disordered" evidence="3">
    <location>
        <begin position="22"/>
        <end position="46"/>
    </location>
</feature>
<feature type="compositionally biased region" description="Acidic residues" evidence="3">
    <location>
        <begin position="155"/>
        <end position="168"/>
    </location>
</feature>
<dbReference type="EMBL" id="GEEE01004776">
    <property type="protein sequence ID" value="JAP58449.1"/>
    <property type="molecule type" value="Transcribed_RNA"/>
</dbReference>
<keyword evidence="2" id="KW-0175">Coiled coil</keyword>